<protein>
    <submittedName>
        <fullName evidence="1">Uncharacterized protein</fullName>
    </submittedName>
</protein>
<sequence length="113" mass="12820">MLAVTLSPSRSLPISTRGLYTGDSFPRFYRQRPNGAMRAIGECDALRVYRSCPALPNMENAIYLNLRLAFPVTGNDFSGRLVREWLIERFWRPPIEPRTLPPPHGIMAGLIFS</sequence>
<proteinExistence type="predicted"/>
<keyword evidence="2" id="KW-1185">Reference proteome</keyword>
<accession>A0A9P6B116</accession>
<organism evidence="1 2">
    <name type="scientific">Hydnum rufescens UP504</name>
    <dbReference type="NCBI Taxonomy" id="1448309"/>
    <lineage>
        <taxon>Eukaryota</taxon>
        <taxon>Fungi</taxon>
        <taxon>Dikarya</taxon>
        <taxon>Basidiomycota</taxon>
        <taxon>Agaricomycotina</taxon>
        <taxon>Agaricomycetes</taxon>
        <taxon>Cantharellales</taxon>
        <taxon>Hydnaceae</taxon>
        <taxon>Hydnum</taxon>
    </lineage>
</organism>
<dbReference type="AlphaFoldDB" id="A0A9P6B116"/>
<evidence type="ECO:0000313" key="1">
    <source>
        <dbReference type="EMBL" id="KAF9515519.1"/>
    </source>
</evidence>
<evidence type="ECO:0000313" key="2">
    <source>
        <dbReference type="Proteomes" id="UP000886523"/>
    </source>
</evidence>
<name>A0A9P6B116_9AGAM</name>
<dbReference type="Proteomes" id="UP000886523">
    <property type="component" value="Unassembled WGS sequence"/>
</dbReference>
<reference evidence="1" key="1">
    <citation type="journal article" date="2020" name="Nat. Commun.">
        <title>Large-scale genome sequencing of mycorrhizal fungi provides insights into the early evolution of symbiotic traits.</title>
        <authorList>
            <person name="Miyauchi S."/>
            <person name="Kiss E."/>
            <person name="Kuo A."/>
            <person name="Drula E."/>
            <person name="Kohler A."/>
            <person name="Sanchez-Garcia M."/>
            <person name="Morin E."/>
            <person name="Andreopoulos B."/>
            <person name="Barry K.W."/>
            <person name="Bonito G."/>
            <person name="Buee M."/>
            <person name="Carver A."/>
            <person name="Chen C."/>
            <person name="Cichocki N."/>
            <person name="Clum A."/>
            <person name="Culley D."/>
            <person name="Crous P.W."/>
            <person name="Fauchery L."/>
            <person name="Girlanda M."/>
            <person name="Hayes R.D."/>
            <person name="Keri Z."/>
            <person name="LaButti K."/>
            <person name="Lipzen A."/>
            <person name="Lombard V."/>
            <person name="Magnuson J."/>
            <person name="Maillard F."/>
            <person name="Murat C."/>
            <person name="Nolan M."/>
            <person name="Ohm R.A."/>
            <person name="Pangilinan J."/>
            <person name="Pereira M.F."/>
            <person name="Perotto S."/>
            <person name="Peter M."/>
            <person name="Pfister S."/>
            <person name="Riley R."/>
            <person name="Sitrit Y."/>
            <person name="Stielow J.B."/>
            <person name="Szollosi G."/>
            <person name="Zifcakova L."/>
            <person name="Stursova M."/>
            <person name="Spatafora J.W."/>
            <person name="Tedersoo L."/>
            <person name="Vaario L.M."/>
            <person name="Yamada A."/>
            <person name="Yan M."/>
            <person name="Wang P."/>
            <person name="Xu J."/>
            <person name="Bruns T."/>
            <person name="Baldrian P."/>
            <person name="Vilgalys R."/>
            <person name="Dunand C."/>
            <person name="Henrissat B."/>
            <person name="Grigoriev I.V."/>
            <person name="Hibbett D."/>
            <person name="Nagy L.G."/>
            <person name="Martin F.M."/>
        </authorList>
    </citation>
    <scope>NUCLEOTIDE SEQUENCE</scope>
    <source>
        <strain evidence="1">UP504</strain>
    </source>
</reference>
<comment type="caution">
    <text evidence="1">The sequence shown here is derived from an EMBL/GenBank/DDBJ whole genome shotgun (WGS) entry which is preliminary data.</text>
</comment>
<dbReference type="EMBL" id="MU128949">
    <property type="protein sequence ID" value="KAF9515519.1"/>
    <property type="molecule type" value="Genomic_DNA"/>
</dbReference>
<gene>
    <name evidence="1" type="ORF">BS47DRAFT_782249</name>
</gene>